<accession>A0A0G1D2Y8</accession>
<dbReference type="EMBL" id="LCDO01000015">
    <property type="protein sequence ID" value="KKS56348.1"/>
    <property type="molecule type" value="Genomic_DNA"/>
</dbReference>
<proteinExistence type="predicted"/>
<evidence type="ECO:0000313" key="1">
    <source>
        <dbReference type="EMBL" id="KKS56348.1"/>
    </source>
</evidence>
<name>A0A0G1D2Y8_9BACT</name>
<sequence>MVAILRKSKDIKYISLIHTGNTNASKLTDEQLKEIQQTLGKPPSNKKGSLPRAFWDLKTLKEYITAEYGVVYESDRSYHHIFALSEFSFKLPEGFDRRRDEKLVKKRMLEIQGEIERK</sequence>
<reference evidence="1 2" key="1">
    <citation type="journal article" date="2015" name="Nature">
        <title>rRNA introns, odd ribosomes, and small enigmatic genomes across a large radiation of phyla.</title>
        <authorList>
            <person name="Brown C.T."/>
            <person name="Hug L.A."/>
            <person name="Thomas B.C."/>
            <person name="Sharon I."/>
            <person name="Castelle C.J."/>
            <person name="Singh A."/>
            <person name="Wilkins M.J."/>
            <person name="Williams K.H."/>
            <person name="Banfield J.F."/>
        </authorList>
    </citation>
    <scope>NUCLEOTIDE SEQUENCE [LARGE SCALE GENOMIC DNA]</scope>
</reference>
<organism evidence="1 2">
    <name type="scientific">Candidatus Magasanikbacteria bacterium GW2011_GWA2_42_32</name>
    <dbReference type="NCBI Taxonomy" id="1619039"/>
    <lineage>
        <taxon>Bacteria</taxon>
        <taxon>Candidatus Magasanikiibacteriota</taxon>
    </lineage>
</organism>
<evidence type="ECO:0000313" key="2">
    <source>
        <dbReference type="Proteomes" id="UP000034837"/>
    </source>
</evidence>
<comment type="caution">
    <text evidence="1">The sequence shown here is derived from an EMBL/GenBank/DDBJ whole genome shotgun (WGS) entry which is preliminary data.</text>
</comment>
<dbReference type="AlphaFoldDB" id="A0A0G1D2Y8"/>
<gene>
    <name evidence="1" type="ORF">UV20_C0015G0009</name>
</gene>
<protein>
    <submittedName>
        <fullName evidence="1">Uncharacterized protein</fullName>
    </submittedName>
</protein>
<dbReference type="Proteomes" id="UP000034837">
    <property type="component" value="Unassembled WGS sequence"/>
</dbReference>